<dbReference type="Gene3D" id="1.10.150.630">
    <property type="match status" value="1"/>
</dbReference>
<reference evidence="2" key="1">
    <citation type="submission" date="2024-07" db="EMBL/GenBank/DDBJ databases">
        <authorList>
            <person name="Biller S.J."/>
        </authorList>
    </citation>
    <scope>NUCLEOTIDE SEQUENCE</scope>
    <source>
        <strain evidence="2">WC2420</strain>
    </source>
</reference>
<evidence type="ECO:0000259" key="1">
    <source>
        <dbReference type="Pfam" id="PF07201"/>
    </source>
</evidence>
<dbReference type="RefSeq" id="WP_369788271.1">
    <property type="nucleotide sequence ID" value="NZ_CP165628.1"/>
</dbReference>
<protein>
    <submittedName>
        <fullName evidence="2">Type III secretion system gatekeeper subunit SctW</fullName>
    </submittedName>
</protein>
<dbReference type="PRINTS" id="PR01344">
    <property type="entry name" value="INVEPROTEIN"/>
</dbReference>
<dbReference type="InterPro" id="IPR013401">
    <property type="entry name" value="T3SS_LcrE"/>
</dbReference>
<dbReference type="GO" id="GO:0019867">
    <property type="term" value="C:outer membrane"/>
    <property type="evidence" value="ECO:0007669"/>
    <property type="project" value="InterPro"/>
</dbReference>
<dbReference type="AlphaFoldDB" id="A0AB39VM86"/>
<dbReference type="SUPFAM" id="SSF140591">
    <property type="entry name" value="Type III secretion system domain"/>
    <property type="match status" value="1"/>
</dbReference>
<accession>A0AB39VM86</accession>
<gene>
    <name evidence="2" type="primary">sctW</name>
    <name evidence="2" type="ORF">AB3G37_14740</name>
</gene>
<dbReference type="InterPro" id="IPR003520">
    <property type="entry name" value="Invas_InvE"/>
</dbReference>
<name>A0AB39VM86_9GAMM</name>
<organism evidence="2">
    <name type="scientific">Rouxiella sp. WC2420</name>
    <dbReference type="NCBI Taxonomy" id="3234145"/>
    <lineage>
        <taxon>Bacteria</taxon>
        <taxon>Pseudomonadati</taxon>
        <taxon>Pseudomonadota</taxon>
        <taxon>Gammaproteobacteria</taxon>
        <taxon>Enterobacterales</taxon>
        <taxon>Yersiniaceae</taxon>
        <taxon>Rouxiella</taxon>
    </lineage>
</organism>
<evidence type="ECO:0000313" key="2">
    <source>
        <dbReference type="EMBL" id="XDU70826.1"/>
    </source>
</evidence>
<feature type="domain" description="Hypersensitivity response secretion-like HrpJ" evidence="1">
    <location>
        <begin position="71"/>
        <end position="221"/>
    </location>
</feature>
<sequence length="386" mass="44526">MNIQPGEPLYSSIIRVRDHQRSKDQIEKEASNNKLIDESFVENADLFLLENDSPNELIARASQNVDESLIALSQFRSRRELTLKSGADSENNFDTILDDNTLSKLAMFLKFIAGVQGNNIQDLLFKFIKLFPDESDQVLILRKLLKRRNLDKEIKKSIGILLEFVEKNSNKKSLKAGINISLKAKLFGKVLDVNPQLLRSVYRDFIESDVKEIEVYQNWISVFGYRKRNSILMFIEGALLNDIDSVDPSCSLSEFGNFLSRLCQLKKLRTLDINFIKSLMSYECVLEVNSCEKTWLLFLMCILQDSANADNYLLEIIDEAAIVNESKKMVVFLQTVLNECMKIPVEFYKNNEGKYELEDSLKLKIEPLFKEEKIKNHKKNRKPLGL</sequence>
<dbReference type="NCBIfam" id="TIGR02568">
    <property type="entry name" value="LcrE"/>
    <property type="match status" value="1"/>
</dbReference>
<dbReference type="Pfam" id="PF07201">
    <property type="entry name" value="HrpJ"/>
    <property type="match status" value="1"/>
</dbReference>
<dbReference type="EMBL" id="CP165628">
    <property type="protein sequence ID" value="XDU70826.1"/>
    <property type="molecule type" value="Genomic_DNA"/>
</dbReference>
<dbReference type="GO" id="GO:0009986">
    <property type="term" value="C:cell surface"/>
    <property type="evidence" value="ECO:0007669"/>
    <property type="project" value="InterPro"/>
</dbReference>
<proteinExistence type="predicted"/>
<dbReference type="GO" id="GO:0030254">
    <property type="term" value="P:protein secretion by the type III secretion system"/>
    <property type="evidence" value="ECO:0007669"/>
    <property type="project" value="InterPro"/>
</dbReference>
<dbReference type="GO" id="GO:0050709">
    <property type="term" value="P:negative regulation of protein secretion"/>
    <property type="evidence" value="ECO:0007669"/>
    <property type="project" value="InterPro"/>
</dbReference>
<dbReference type="InterPro" id="IPR010812">
    <property type="entry name" value="HrpJ-like"/>
</dbReference>